<reference evidence="10 11" key="1">
    <citation type="submission" date="2018-11" db="EMBL/GenBank/DDBJ databases">
        <title>Genomic Encyclopedia of Type Strains, Phase IV (KMG-IV): sequencing the most valuable type-strain genomes for metagenomic binning, comparative biology and taxonomic classification.</title>
        <authorList>
            <person name="Goeker M."/>
        </authorList>
    </citation>
    <scope>NUCLEOTIDE SEQUENCE [LARGE SCALE GENOMIC DNA]</scope>
    <source>
        <strain evidence="10 11">DSM 5900</strain>
    </source>
</reference>
<evidence type="ECO:0000256" key="5">
    <source>
        <dbReference type="ARBA" id="ARBA00023065"/>
    </source>
</evidence>
<evidence type="ECO:0000256" key="2">
    <source>
        <dbReference type="ARBA" id="ARBA00022448"/>
    </source>
</evidence>
<dbReference type="OrthoDB" id="9799090at2"/>
<comment type="subcellular location">
    <subcellularLocation>
        <location evidence="1">Membrane</location>
        <topology evidence="1">Multi-pass membrane protein</topology>
    </subcellularLocation>
</comment>
<evidence type="ECO:0000259" key="9">
    <source>
        <dbReference type="Pfam" id="PF07885"/>
    </source>
</evidence>
<name>A0A3N1KUG9_9PROT</name>
<dbReference type="AlphaFoldDB" id="A0A3N1KUG9"/>
<sequence>MDDLPSANDAPPKEAAWRQKLRRLYVGESLAARRFQWSAAAIDIVIISFFILAPVLQEEPWFLWFDYAVAVLLTADLAARAAAARDLRHWVRQPAVWVDFVVLATLLAPLWLANLGFLRILRLWTLSQKDVFWRPLRNSRHRHWEDVGRAGINLVTCLFLITGFVFTAFARPGSGIEGYIDALYFTVATVTTTGFGDITLPGAAGKLTSIVAMIVGISLFVRLAQALFKPFKVLYPCPRCALQRHEPDAVHCRACGHILAIPDPGE</sequence>
<dbReference type="Gene3D" id="1.10.287.70">
    <property type="match status" value="1"/>
</dbReference>
<feature type="transmembrane region" description="Helical" evidence="8">
    <location>
        <begin position="150"/>
        <end position="170"/>
    </location>
</feature>
<evidence type="ECO:0000256" key="7">
    <source>
        <dbReference type="ARBA" id="ARBA00023303"/>
    </source>
</evidence>
<dbReference type="InterPro" id="IPR003938">
    <property type="entry name" value="K_chnl_volt-dep_EAG/ELK/ERG"/>
</dbReference>
<keyword evidence="11" id="KW-1185">Reference proteome</keyword>
<dbReference type="GO" id="GO:0008076">
    <property type="term" value="C:voltage-gated potassium channel complex"/>
    <property type="evidence" value="ECO:0007669"/>
    <property type="project" value="InterPro"/>
</dbReference>
<dbReference type="PRINTS" id="PR01463">
    <property type="entry name" value="EAGCHANLFMLY"/>
</dbReference>
<comment type="caution">
    <text evidence="10">The sequence shown here is derived from an EMBL/GenBank/DDBJ whole genome shotgun (WGS) entry which is preliminary data.</text>
</comment>
<feature type="transmembrane region" description="Helical" evidence="8">
    <location>
        <begin position="62"/>
        <end position="83"/>
    </location>
</feature>
<dbReference type="GO" id="GO:0001508">
    <property type="term" value="P:action potential"/>
    <property type="evidence" value="ECO:0007669"/>
    <property type="project" value="TreeGrafter"/>
</dbReference>
<evidence type="ECO:0000256" key="1">
    <source>
        <dbReference type="ARBA" id="ARBA00004141"/>
    </source>
</evidence>
<dbReference type="EMBL" id="RJKX01000017">
    <property type="protein sequence ID" value="ROP83122.1"/>
    <property type="molecule type" value="Genomic_DNA"/>
</dbReference>
<gene>
    <name evidence="10" type="ORF">EDC65_4652</name>
</gene>
<dbReference type="Gene3D" id="1.20.120.350">
    <property type="entry name" value="Voltage-gated potassium channels. Chain C"/>
    <property type="match status" value="1"/>
</dbReference>
<keyword evidence="5" id="KW-0406">Ion transport</keyword>
<dbReference type="InterPro" id="IPR013099">
    <property type="entry name" value="K_chnl_dom"/>
</dbReference>
<feature type="domain" description="Potassium channel" evidence="9">
    <location>
        <begin position="155"/>
        <end position="228"/>
    </location>
</feature>
<keyword evidence="3 8" id="KW-0812">Transmembrane</keyword>
<evidence type="ECO:0000256" key="3">
    <source>
        <dbReference type="ARBA" id="ARBA00022692"/>
    </source>
</evidence>
<evidence type="ECO:0000313" key="11">
    <source>
        <dbReference type="Proteomes" id="UP000278222"/>
    </source>
</evidence>
<evidence type="ECO:0000256" key="6">
    <source>
        <dbReference type="ARBA" id="ARBA00023136"/>
    </source>
</evidence>
<dbReference type="RefSeq" id="WP_123694105.1">
    <property type="nucleotide sequence ID" value="NZ_AP019700.1"/>
</dbReference>
<organism evidence="10 11">
    <name type="scientific">Stella humosa</name>
    <dbReference type="NCBI Taxonomy" id="94"/>
    <lineage>
        <taxon>Bacteria</taxon>
        <taxon>Pseudomonadati</taxon>
        <taxon>Pseudomonadota</taxon>
        <taxon>Alphaproteobacteria</taxon>
        <taxon>Rhodospirillales</taxon>
        <taxon>Stellaceae</taxon>
        <taxon>Stella</taxon>
    </lineage>
</organism>
<protein>
    <submittedName>
        <fullName evidence="10">Voltage-gated potassium channel</fullName>
    </submittedName>
</protein>
<dbReference type="SUPFAM" id="SSF81324">
    <property type="entry name" value="Voltage-gated potassium channels"/>
    <property type="match status" value="1"/>
</dbReference>
<proteinExistence type="predicted"/>
<dbReference type="PANTHER" id="PTHR11537">
    <property type="entry name" value="VOLTAGE-GATED POTASSIUM CHANNEL"/>
    <property type="match status" value="1"/>
</dbReference>
<feature type="transmembrane region" description="Helical" evidence="8">
    <location>
        <begin position="37"/>
        <end position="56"/>
    </location>
</feature>
<keyword evidence="6 8" id="KW-0472">Membrane</keyword>
<feature type="transmembrane region" description="Helical" evidence="8">
    <location>
        <begin position="95"/>
        <end position="117"/>
    </location>
</feature>
<keyword evidence="7 10" id="KW-0407">Ion channel</keyword>
<dbReference type="Proteomes" id="UP000278222">
    <property type="component" value="Unassembled WGS sequence"/>
</dbReference>
<dbReference type="Pfam" id="PF07885">
    <property type="entry name" value="Ion_trans_2"/>
    <property type="match status" value="1"/>
</dbReference>
<evidence type="ECO:0000256" key="4">
    <source>
        <dbReference type="ARBA" id="ARBA00022989"/>
    </source>
</evidence>
<accession>A0A3N1KUG9</accession>
<keyword evidence="4 8" id="KW-1133">Transmembrane helix</keyword>
<evidence type="ECO:0000313" key="10">
    <source>
        <dbReference type="EMBL" id="ROP83122.1"/>
    </source>
</evidence>
<evidence type="ECO:0000256" key="8">
    <source>
        <dbReference type="SAM" id="Phobius"/>
    </source>
</evidence>
<dbReference type="PANTHER" id="PTHR11537:SF254">
    <property type="entry name" value="POTASSIUM VOLTAGE-GATED CHANNEL PROTEIN SHAB"/>
    <property type="match status" value="1"/>
</dbReference>
<keyword evidence="2" id="KW-0813">Transport</keyword>
<dbReference type="InterPro" id="IPR027359">
    <property type="entry name" value="Volt_channel_dom_sf"/>
</dbReference>
<dbReference type="GO" id="GO:0005249">
    <property type="term" value="F:voltage-gated potassium channel activity"/>
    <property type="evidence" value="ECO:0007669"/>
    <property type="project" value="InterPro"/>
</dbReference>
<dbReference type="InterPro" id="IPR028325">
    <property type="entry name" value="VG_K_chnl"/>
</dbReference>